<dbReference type="AlphaFoldDB" id="A0A4U6QET4"/>
<dbReference type="GO" id="GO:0003677">
    <property type="term" value="F:DNA binding"/>
    <property type="evidence" value="ECO:0007669"/>
    <property type="project" value="UniProtKB-KW"/>
</dbReference>
<dbReference type="SUPFAM" id="SSF47413">
    <property type="entry name" value="lambda repressor-like DNA-binding domains"/>
    <property type="match status" value="1"/>
</dbReference>
<keyword evidence="1" id="KW-0238">DNA-binding</keyword>
<comment type="caution">
    <text evidence="3">The sequence shown here is derived from an EMBL/GenBank/DDBJ whole genome shotgun (WGS) entry which is preliminary data.</text>
</comment>
<dbReference type="CDD" id="cd00093">
    <property type="entry name" value="HTH_XRE"/>
    <property type="match status" value="1"/>
</dbReference>
<evidence type="ECO:0000313" key="4">
    <source>
        <dbReference type="Proteomes" id="UP000306985"/>
    </source>
</evidence>
<dbReference type="InterPro" id="IPR050807">
    <property type="entry name" value="TransReg_Diox_bact_type"/>
</dbReference>
<dbReference type="InterPro" id="IPR001387">
    <property type="entry name" value="Cro/C1-type_HTH"/>
</dbReference>
<dbReference type="RefSeq" id="WP_137450195.1">
    <property type="nucleotide sequence ID" value="NZ_SZZH01000003.1"/>
</dbReference>
<sequence>MVGARIRTFRVEQGLSLRKLAERSGLSAGFLSQVERGLSSIALSSLRTVATALQRPVADFFPITDAAGEAGDGVVFTLNRATGGPTGQRVVSGGRHYELLSSRAPGLVLEPMLVVIEPGGDLEEPTAHAGEEFAYVVRGTLSYEVDGVTHRLGVGDSLHLRSNTPHRMHNDTDELTVVVSVVTPRLL</sequence>
<gene>
    <name evidence="3" type="ORF">FDO65_13355</name>
</gene>
<dbReference type="EMBL" id="SZZH01000003">
    <property type="protein sequence ID" value="TKV58532.1"/>
    <property type="molecule type" value="Genomic_DNA"/>
</dbReference>
<dbReference type="InterPro" id="IPR010982">
    <property type="entry name" value="Lambda_DNA-bd_dom_sf"/>
</dbReference>
<dbReference type="PANTHER" id="PTHR46797">
    <property type="entry name" value="HTH-TYPE TRANSCRIPTIONAL REGULATOR"/>
    <property type="match status" value="1"/>
</dbReference>
<dbReference type="InterPro" id="IPR014710">
    <property type="entry name" value="RmlC-like_jellyroll"/>
</dbReference>
<name>A0A4U6QET4_9ACTN</name>
<dbReference type="InterPro" id="IPR013096">
    <property type="entry name" value="Cupin_2"/>
</dbReference>
<dbReference type="Pfam" id="PF01381">
    <property type="entry name" value="HTH_3"/>
    <property type="match status" value="1"/>
</dbReference>
<protein>
    <submittedName>
        <fullName evidence="3">Cupin domain-containing protein</fullName>
    </submittedName>
</protein>
<dbReference type="Pfam" id="PF07883">
    <property type="entry name" value="Cupin_2"/>
    <property type="match status" value="1"/>
</dbReference>
<dbReference type="Proteomes" id="UP000306985">
    <property type="component" value="Unassembled WGS sequence"/>
</dbReference>
<dbReference type="GO" id="GO:0005829">
    <property type="term" value="C:cytosol"/>
    <property type="evidence" value="ECO:0007669"/>
    <property type="project" value="TreeGrafter"/>
</dbReference>
<reference evidence="3 4" key="1">
    <citation type="submission" date="2019-05" db="EMBL/GenBank/DDBJ databases">
        <title>Nakamurella sp. N5BH11, whole genome shotgun sequence.</title>
        <authorList>
            <person name="Tuo L."/>
        </authorList>
    </citation>
    <scope>NUCLEOTIDE SEQUENCE [LARGE SCALE GENOMIC DNA]</scope>
    <source>
        <strain evidence="3 4">N5BH11</strain>
    </source>
</reference>
<dbReference type="CDD" id="cd02209">
    <property type="entry name" value="cupin_XRE_C"/>
    <property type="match status" value="1"/>
</dbReference>
<dbReference type="PROSITE" id="PS50943">
    <property type="entry name" value="HTH_CROC1"/>
    <property type="match status" value="1"/>
</dbReference>
<feature type="domain" description="HTH cro/C1-type" evidence="2">
    <location>
        <begin position="6"/>
        <end position="60"/>
    </location>
</feature>
<dbReference type="Gene3D" id="1.10.260.40">
    <property type="entry name" value="lambda repressor-like DNA-binding domains"/>
    <property type="match status" value="1"/>
</dbReference>
<keyword evidence="4" id="KW-1185">Reference proteome</keyword>
<dbReference type="SMART" id="SM00530">
    <property type="entry name" value="HTH_XRE"/>
    <property type="match status" value="1"/>
</dbReference>
<dbReference type="InterPro" id="IPR011051">
    <property type="entry name" value="RmlC_Cupin_sf"/>
</dbReference>
<dbReference type="SUPFAM" id="SSF51182">
    <property type="entry name" value="RmlC-like cupins"/>
    <property type="match status" value="1"/>
</dbReference>
<dbReference type="GO" id="GO:0003700">
    <property type="term" value="F:DNA-binding transcription factor activity"/>
    <property type="evidence" value="ECO:0007669"/>
    <property type="project" value="TreeGrafter"/>
</dbReference>
<dbReference type="Gene3D" id="2.60.120.10">
    <property type="entry name" value="Jelly Rolls"/>
    <property type="match status" value="1"/>
</dbReference>
<dbReference type="OrthoDB" id="3172468at2"/>
<proteinExistence type="predicted"/>
<accession>A0A4U6QET4</accession>
<evidence type="ECO:0000259" key="2">
    <source>
        <dbReference type="PROSITE" id="PS50943"/>
    </source>
</evidence>
<evidence type="ECO:0000313" key="3">
    <source>
        <dbReference type="EMBL" id="TKV58532.1"/>
    </source>
</evidence>
<dbReference type="PANTHER" id="PTHR46797:SF2">
    <property type="entry name" value="TRANSCRIPTIONAL REGULATOR"/>
    <property type="match status" value="1"/>
</dbReference>
<organism evidence="3 4">
    <name type="scientific">Nakamurella flava</name>
    <dbReference type="NCBI Taxonomy" id="2576308"/>
    <lineage>
        <taxon>Bacteria</taxon>
        <taxon>Bacillati</taxon>
        <taxon>Actinomycetota</taxon>
        <taxon>Actinomycetes</taxon>
        <taxon>Nakamurellales</taxon>
        <taxon>Nakamurellaceae</taxon>
        <taxon>Nakamurella</taxon>
    </lineage>
</organism>
<evidence type="ECO:0000256" key="1">
    <source>
        <dbReference type="ARBA" id="ARBA00023125"/>
    </source>
</evidence>